<keyword evidence="6 7" id="KW-0472">Membrane</keyword>
<protein>
    <submittedName>
        <fullName evidence="10">ABC transporter ATP-binding protein</fullName>
    </submittedName>
</protein>
<dbReference type="GO" id="GO:0015421">
    <property type="term" value="F:ABC-type oligopeptide transporter activity"/>
    <property type="evidence" value="ECO:0007669"/>
    <property type="project" value="TreeGrafter"/>
</dbReference>
<dbReference type="InterPro" id="IPR011527">
    <property type="entry name" value="ABC1_TM_dom"/>
</dbReference>
<keyword evidence="2 7" id="KW-0812">Transmembrane</keyword>
<evidence type="ECO:0000256" key="7">
    <source>
        <dbReference type="SAM" id="Phobius"/>
    </source>
</evidence>
<evidence type="ECO:0000259" key="8">
    <source>
        <dbReference type="PROSITE" id="PS50893"/>
    </source>
</evidence>
<dbReference type="GO" id="GO:0045454">
    <property type="term" value="P:cell redox homeostasis"/>
    <property type="evidence" value="ECO:0007669"/>
    <property type="project" value="InterPro"/>
</dbReference>
<name>A0A6B8VAP4_9CORY</name>
<dbReference type="SUPFAM" id="SSF90123">
    <property type="entry name" value="ABC transporter transmembrane region"/>
    <property type="match status" value="1"/>
</dbReference>
<reference evidence="11" key="1">
    <citation type="submission" date="2019-11" db="EMBL/GenBank/DDBJ databases">
        <title>Complete genome sequence of Corynebacterium kalinowskii 1959, a novel Corynebacterium species isolated from soil of a small paddock in Vilsendorf, Germany.</title>
        <authorList>
            <person name="Schaffert L."/>
            <person name="Ruwe M."/>
            <person name="Milse J."/>
            <person name="Hanuschka K."/>
            <person name="Ortseifen V."/>
            <person name="Droste J."/>
            <person name="Brandt D."/>
            <person name="Schlueter L."/>
            <person name="Kutter Y."/>
            <person name="Vinke S."/>
            <person name="Viehoefer P."/>
            <person name="Jacob L."/>
            <person name="Luebke N.-C."/>
            <person name="Schulte-Berndt E."/>
            <person name="Hain C."/>
            <person name="Linder M."/>
            <person name="Schmidt P."/>
            <person name="Wollenschlaeger L."/>
            <person name="Luttermann T."/>
            <person name="Thieme E."/>
            <person name="Hassa J."/>
            <person name="Haak M."/>
            <person name="Wittchen M."/>
            <person name="Mentz A."/>
            <person name="Persicke M."/>
            <person name="Busche T."/>
            <person name="Ruckert C."/>
        </authorList>
    </citation>
    <scope>NUCLEOTIDE SEQUENCE [LARGE SCALE GENOMIC DNA]</scope>
    <source>
        <strain evidence="11">1959</strain>
    </source>
</reference>
<keyword evidence="4 10" id="KW-0067">ATP-binding</keyword>
<dbReference type="InterPro" id="IPR039421">
    <property type="entry name" value="Type_1_exporter"/>
</dbReference>
<evidence type="ECO:0000259" key="9">
    <source>
        <dbReference type="PROSITE" id="PS50929"/>
    </source>
</evidence>
<gene>
    <name evidence="10" type="ORF">CKALI_02175</name>
</gene>
<organism evidence="10 11">
    <name type="scientific">Corynebacterium kalinowskii</name>
    <dbReference type="NCBI Taxonomy" id="2675216"/>
    <lineage>
        <taxon>Bacteria</taxon>
        <taxon>Bacillati</taxon>
        <taxon>Actinomycetota</taxon>
        <taxon>Actinomycetes</taxon>
        <taxon>Mycobacteriales</taxon>
        <taxon>Corynebacteriaceae</taxon>
        <taxon>Corynebacterium</taxon>
    </lineage>
</organism>
<dbReference type="PANTHER" id="PTHR43394">
    <property type="entry name" value="ATP-DEPENDENT PERMEASE MDL1, MITOCHONDRIAL"/>
    <property type="match status" value="1"/>
</dbReference>
<dbReference type="SMART" id="SM00382">
    <property type="entry name" value="AAA"/>
    <property type="match status" value="1"/>
</dbReference>
<evidence type="ECO:0000256" key="1">
    <source>
        <dbReference type="ARBA" id="ARBA00004651"/>
    </source>
</evidence>
<dbReference type="Gene3D" id="1.20.1560.10">
    <property type="entry name" value="ABC transporter type 1, transmembrane domain"/>
    <property type="match status" value="1"/>
</dbReference>
<dbReference type="PROSITE" id="PS50893">
    <property type="entry name" value="ABC_TRANSPORTER_2"/>
    <property type="match status" value="1"/>
</dbReference>
<dbReference type="RefSeq" id="WP_156191745.1">
    <property type="nucleotide sequence ID" value="NZ_CP046452.1"/>
</dbReference>
<comment type="subcellular location">
    <subcellularLocation>
        <location evidence="1">Cell membrane</location>
        <topology evidence="1">Multi-pass membrane protein</topology>
    </subcellularLocation>
</comment>
<feature type="domain" description="ABC transmembrane type-1" evidence="9">
    <location>
        <begin position="19"/>
        <end position="300"/>
    </location>
</feature>
<dbReference type="GO" id="GO:0005524">
    <property type="term" value="F:ATP binding"/>
    <property type="evidence" value="ECO:0007669"/>
    <property type="project" value="UniProtKB-KW"/>
</dbReference>
<dbReference type="GO" id="GO:0034775">
    <property type="term" value="P:glutathione transmembrane transport"/>
    <property type="evidence" value="ECO:0007669"/>
    <property type="project" value="InterPro"/>
</dbReference>
<feature type="transmembrane region" description="Helical" evidence="7">
    <location>
        <begin position="243"/>
        <end position="264"/>
    </location>
</feature>
<proteinExistence type="predicted"/>
<dbReference type="PROSITE" id="PS50929">
    <property type="entry name" value="ABC_TM1F"/>
    <property type="match status" value="1"/>
</dbReference>
<dbReference type="Pfam" id="PF00664">
    <property type="entry name" value="ABC_membrane"/>
    <property type="match status" value="1"/>
</dbReference>
<feature type="transmembrane region" description="Helical" evidence="7">
    <location>
        <begin position="160"/>
        <end position="178"/>
    </location>
</feature>
<dbReference type="InterPro" id="IPR003593">
    <property type="entry name" value="AAA+_ATPase"/>
</dbReference>
<evidence type="ECO:0000256" key="4">
    <source>
        <dbReference type="ARBA" id="ARBA00022840"/>
    </source>
</evidence>
<feature type="transmembrane region" description="Helical" evidence="7">
    <location>
        <begin position="55"/>
        <end position="72"/>
    </location>
</feature>
<dbReference type="Gene3D" id="3.40.50.300">
    <property type="entry name" value="P-loop containing nucleotide triphosphate hydrolases"/>
    <property type="match status" value="1"/>
</dbReference>
<evidence type="ECO:0000256" key="5">
    <source>
        <dbReference type="ARBA" id="ARBA00022989"/>
    </source>
</evidence>
<dbReference type="InterPro" id="IPR027417">
    <property type="entry name" value="P-loop_NTPase"/>
</dbReference>
<dbReference type="InterPro" id="IPR017871">
    <property type="entry name" value="ABC_transporter-like_CS"/>
</dbReference>
<keyword evidence="3" id="KW-0547">Nucleotide-binding</keyword>
<sequence>MNDLRFLLQLAGVRRRDLILSILAGSVTLISALSLTVLSGWLITRAWQMPPILDLGVAITAVRGLGISRAVFRYLDRLVSHRVALGATTRLRPALFQAVSTDPTGRAHTLSRGETLTRLGSDVDRVADFIVRSVIPAGVALTLSVLAVLGAFLLHPFAALMLAAGFCVTGLAVPWLVLRAHRSAQAVATADSFVTALDDQLLHRSEFAVAGLSSARIDATISASRRSSNALVKAERPLAWASLVEQLGVGFSVACILAVGLLFYPGEPTWLGMLILLPLAAFEAHGPLATAAIHAADARDAARRLRELTAPDTATGTLIPPTMEIEAAELELTRGEKIWNLTVPFGSRHLITGASGIGKTSLLLTLAGLIPSRSGQCTIGGIPVEQINPSWLREHVHAHPEDEWIFATTIRENLLVAAPMASESLMREVLDAVGLGAFELDQLLPAGADSLSSGQRRRLLLARALCSDAEVLLLDEPTEHTSHEDAQRFLNMLLEQPLPGARAERTVIVVTHEPEAAKPR</sequence>
<dbReference type="InterPro" id="IPR014223">
    <property type="entry name" value="ABC_CydC/D"/>
</dbReference>
<dbReference type="PANTHER" id="PTHR43394:SF1">
    <property type="entry name" value="ATP-BINDING CASSETTE SUB-FAMILY B MEMBER 10, MITOCHONDRIAL"/>
    <property type="match status" value="1"/>
</dbReference>
<dbReference type="GO" id="GO:0005886">
    <property type="term" value="C:plasma membrane"/>
    <property type="evidence" value="ECO:0007669"/>
    <property type="project" value="UniProtKB-SubCell"/>
</dbReference>
<feature type="domain" description="ABC transporter" evidence="8">
    <location>
        <begin position="320"/>
        <end position="519"/>
    </location>
</feature>
<evidence type="ECO:0000256" key="3">
    <source>
        <dbReference type="ARBA" id="ARBA00022741"/>
    </source>
</evidence>
<dbReference type="SUPFAM" id="SSF52540">
    <property type="entry name" value="P-loop containing nucleoside triphosphate hydrolases"/>
    <property type="match status" value="1"/>
</dbReference>
<accession>A0A6B8VAP4</accession>
<dbReference type="InterPro" id="IPR003439">
    <property type="entry name" value="ABC_transporter-like_ATP-bd"/>
</dbReference>
<dbReference type="EMBL" id="CP046452">
    <property type="protein sequence ID" value="QGU01333.1"/>
    <property type="molecule type" value="Genomic_DNA"/>
</dbReference>
<keyword evidence="5 7" id="KW-1133">Transmembrane helix</keyword>
<feature type="transmembrane region" description="Helical" evidence="7">
    <location>
        <begin position="270"/>
        <end position="296"/>
    </location>
</feature>
<keyword evidence="11" id="KW-1185">Reference proteome</keyword>
<dbReference type="GO" id="GO:0016887">
    <property type="term" value="F:ATP hydrolysis activity"/>
    <property type="evidence" value="ECO:0007669"/>
    <property type="project" value="InterPro"/>
</dbReference>
<dbReference type="KEGG" id="ckw:CKALI_02175"/>
<evidence type="ECO:0000256" key="6">
    <source>
        <dbReference type="ARBA" id="ARBA00023136"/>
    </source>
</evidence>
<evidence type="ECO:0000313" key="11">
    <source>
        <dbReference type="Proteomes" id="UP000427071"/>
    </source>
</evidence>
<dbReference type="Pfam" id="PF00005">
    <property type="entry name" value="ABC_tran"/>
    <property type="match status" value="1"/>
</dbReference>
<dbReference type="AlphaFoldDB" id="A0A6B8VAP4"/>
<evidence type="ECO:0000256" key="2">
    <source>
        <dbReference type="ARBA" id="ARBA00022692"/>
    </source>
</evidence>
<dbReference type="PROSITE" id="PS00211">
    <property type="entry name" value="ABC_TRANSPORTER_1"/>
    <property type="match status" value="1"/>
</dbReference>
<dbReference type="InterPro" id="IPR036640">
    <property type="entry name" value="ABC1_TM_sf"/>
</dbReference>
<feature type="transmembrane region" description="Helical" evidence="7">
    <location>
        <begin position="134"/>
        <end position="154"/>
    </location>
</feature>
<dbReference type="NCBIfam" id="TIGR02868">
    <property type="entry name" value="CydC"/>
    <property type="match status" value="1"/>
</dbReference>
<feature type="transmembrane region" description="Helical" evidence="7">
    <location>
        <begin position="20"/>
        <end position="43"/>
    </location>
</feature>
<evidence type="ECO:0000313" key="10">
    <source>
        <dbReference type="EMBL" id="QGU01333.1"/>
    </source>
</evidence>
<dbReference type="Proteomes" id="UP000427071">
    <property type="component" value="Chromosome"/>
</dbReference>